<comment type="subcellular location">
    <subcellularLocation>
        <location evidence="1">Cell envelope</location>
    </subcellularLocation>
</comment>
<sequence>MKWGQRVEKQWLLGMIAVFVVVLTACGNGSGGSQGKEHKADGLASVAAAQPAFTAGKFKHVMGEIEIKEQPKRIIGLYMEDFLVALGIKPVAQTVIGSFSLQYLKPHIGDLPKVDTSAINFEAVLQTQPDLLLLAFKNYAEEGRYDQFSKIAPAYVFGEDAPNNWRETLRTVGDLVGKKKEADKVLKDYEAKVAAAKSKLAASIGREKVALLRVRNNKEIRLYGGPQGYSGSVLYKDLGLEVPDFVKKTSWGATGGVSPISMEVLPELDADHLFITIDEAGRGKAKELMESSIWKSLPAVKKGQVHEVDLDHWMTFGPVAYNMKVDDVVKALVK</sequence>
<reference evidence="7" key="1">
    <citation type="journal article" date="2019" name="Int. J. Syst. Evol. Microbiol.">
        <title>The Global Catalogue of Microorganisms (GCM) 10K type strain sequencing project: providing services to taxonomists for standard genome sequencing and annotation.</title>
        <authorList>
            <consortium name="The Broad Institute Genomics Platform"/>
            <consortium name="The Broad Institute Genome Sequencing Center for Infectious Disease"/>
            <person name="Wu L."/>
            <person name="Ma J."/>
        </authorList>
    </citation>
    <scope>NUCLEOTIDE SEQUENCE [LARGE SCALE GENOMIC DNA]</scope>
    <source>
        <strain evidence="7">CGMCC 1.15043</strain>
    </source>
</reference>
<comment type="caution">
    <text evidence="6">The sequence shown here is derived from an EMBL/GenBank/DDBJ whole genome shotgun (WGS) entry which is preliminary data.</text>
</comment>
<evidence type="ECO:0000259" key="5">
    <source>
        <dbReference type="PROSITE" id="PS50983"/>
    </source>
</evidence>
<organism evidence="6 7">
    <name type="scientific">Paenibacillus marchantiophytorum</name>
    <dbReference type="NCBI Taxonomy" id="1619310"/>
    <lineage>
        <taxon>Bacteria</taxon>
        <taxon>Bacillati</taxon>
        <taxon>Bacillota</taxon>
        <taxon>Bacilli</taxon>
        <taxon>Bacillales</taxon>
        <taxon>Paenibacillaceae</taxon>
        <taxon>Paenibacillus</taxon>
    </lineage>
</organism>
<proteinExistence type="inferred from homology"/>
<dbReference type="InterPro" id="IPR002491">
    <property type="entry name" value="ABC_transptr_periplasmic_BD"/>
</dbReference>
<evidence type="ECO:0000313" key="6">
    <source>
        <dbReference type="EMBL" id="GGI44513.1"/>
    </source>
</evidence>
<keyword evidence="7" id="KW-1185">Reference proteome</keyword>
<evidence type="ECO:0000313" key="7">
    <source>
        <dbReference type="Proteomes" id="UP000615455"/>
    </source>
</evidence>
<dbReference type="SUPFAM" id="SSF53807">
    <property type="entry name" value="Helical backbone' metal receptor"/>
    <property type="match status" value="1"/>
</dbReference>
<dbReference type="PROSITE" id="PS50983">
    <property type="entry name" value="FE_B12_PBP"/>
    <property type="match status" value="1"/>
</dbReference>
<gene>
    <name evidence="6" type="ORF">GCM10008018_07480</name>
</gene>
<dbReference type="PROSITE" id="PS51257">
    <property type="entry name" value="PROKAR_LIPOPROTEIN"/>
    <property type="match status" value="1"/>
</dbReference>
<dbReference type="InterPro" id="IPR051313">
    <property type="entry name" value="Bact_iron-sidero_bind"/>
</dbReference>
<dbReference type="PANTHER" id="PTHR30532:SF29">
    <property type="entry name" value="FE(3+) DICITRATE-BINDING PERIPLASMIC PROTEIN"/>
    <property type="match status" value="1"/>
</dbReference>
<evidence type="ECO:0000256" key="2">
    <source>
        <dbReference type="ARBA" id="ARBA00008814"/>
    </source>
</evidence>
<comment type="similarity">
    <text evidence="2">Belongs to the bacterial solute-binding protein 8 family.</text>
</comment>
<feature type="domain" description="Fe/B12 periplasmic-binding" evidence="5">
    <location>
        <begin position="71"/>
        <end position="334"/>
    </location>
</feature>
<keyword evidence="4" id="KW-0732">Signal</keyword>
<dbReference type="Pfam" id="PF01497">
    <property type="entry name" value="Peripla_BP_2"/>
    <property type="match status" value="1"/>
</dbReference>
<dbReference type="PANTHER" id="PTHR30532">
    <property type="entry name" value="IRON III DICITRATE-BINDING PERIPLASMIC PROTEIN"/>
    <property type="match status" value="1"/>
</dbReference>
<dbReference type="RefSeq" id="WP_189007753.1">
    <property type="nucleotide sequence ID" value="NZ_BMHE01000002.1"/>
</dbReference>
<protein>
    <submittedName>
        <fullName evidence="6">Ferrichrome ABC transporter substrate-binding protein</fullName>
    </submittedName>
</protein>
<dbReference type="Proteomes" id="UP000615455">
    <property type="component" value="Unassembled WGS sequence"/>
</dbReference>
<name>A0ABQ2BPG0_9BACL</name>
<evidence type="ECO:0000256" key="1">
    <source>
        <dbReference type="ARBA" id="ARBA00004196"/>
    </source>
</evidence>
<evidence type="ECO:0000256" key="3">
    <source>
        <dbReference type="ARBA" id="ARBA00022448"/>
    </source>
</evidence>
<accession>A0ABQ2BPG0</accession>
<dbReference type="Gene3D" id="3.40.50.1980">
    <property type="entry name" value="Nitrogenase molybdenum iron protein domain"/>
    <property type="match status" value="2"/>
</dbReference>
<keyword evidence="3" id="KW-0813">Transport</keyword>
<dbReference type="EMBL" id="BMHE01000002">
    <property type="protein sequence ID" value="GGI44513.1"/>
    <property type="molecule type" value="Genomic_DNA"/>
</dbReference>
<evidence type="ECO:0000256" key="4">
    <source>
        <dbReference type="ARBA" id="ARBA00022729"/>
    </source>
</evidence>